<organism evidence="3 4">
    <name type="scientific">Methanolobus halotolerans</name>
    <dbReference type="NCBI Taxonomy" id="2052935"/>
    <lineage>
        <taxon>Archaea</taxon>
        <taxon>Methanobacteriati</taxon>
        <taxon>Methanobacteriota</taxon>
        <taxon>Stenosarchaea group</taxon>
        <taxon>Methanomicrobia</taxon>
        <taxon>Methanosarcinales</taxon>
        <taxon>Methanosarcinaceae</taxon>
        <taxon>Methanolobus</taxon>
    </lineage>
</organism>
<proteinExistence type="predicted"/>
<evidence type="ECO:0000256" key="1">
    <source>
        <dbReference type="SAM" id="Coils"/>
    </source>
</evidence>
<protein>
    <recommendedName>
        <fullName evidence="5">Mu-like prophage I protein</fullName>
    </recommendedName>
</protein>
<keyword evidence="1" id="KW-0175">Coiled coil</keyword>
<evidence type="ECO:0000256" key="2">
    <source>
        <dbReference type="SAM" id="MobiDB-lite"/>
    </source>
</evidence>
<reference evidence="3 4" key="1">
    <citation type="submission" date="2017-11" db="EMBL/GenBank/DDBJ databases">
        <title>Isolation and Characterization of Methanogenic Archaea from Saline Meromictic Lake at Siberia.</title>
        <authorList>
            <person name="Shen Y."/>
            <person name="Huang H.-H."/>
            <person name="Lai M.-C."/>
            <person name="Chen S.-C."/>
        </authorList>
    </citation>
    <scope>NUCLEOTIDE SEQUENCE [LARGE SCALE GENOMIC DNA]</scope>
    <source>
        <strain evidence="3 4">SY-01</strain>
    </source>
</reference>
<keyword evidence="4" id="KW-1185">Reference proteome</keyword>
<evidence type="ECO:0000313" key="4">
    <source>
        <dbReference type="Proteomes" id="UP000297295"/>
    </source>
</evidence>
<dbReference type="EMBL" id="PGGK01000011">
    <property type="protein sequence ID" value="TGC08119.1"/>
    <property type="molecule type" value="Genomic_DNA"/>
</dbReference>
<dbReference type="Proteomes" id="UP000297295">
    <property type="component" value="Unassembled WGS sequence"/>
</dbReference>
<accession>A0A4E0Q8F4</accession>
<name>A0A4E0Q8F4_9EURY</name>
<comment type="caution">
    <text evidence="3">The sequence shown here is derived from an EMBL/GenBank/DDBJ whole genome shotgun (WGS) entry which is preliminary data.</text>
</comment>
<dbReference type="AlphaFoldDB" id="A0A4E0Q8F4"/>
<feature type="region of interest" description="Disordered" evidence="2">
    <location>
        <begin position="159"/>
        <end position="179"/>
    </location>
</feature>
<evidence type="ECO:0000313" key="3">
    <source>
        <dbReference type="EMBL" id="TGC08119.1"/>
    </source>
</evidence>
<gene>
    <name evidence="3" type="ORF">CUN85_09865</name>
</gene>
<feature type="coiled-coil region" evidence="1">
    <location>
        <begin position="180"/>
        <end position="221"/>
    </location>
</feature>
<evidence type="ECO:0008006" key="5">
    <source>
        <dbReference type="Google" id="ProtNLM"/>
    </source>
</evidence>
<sequence>MSMAITIEGTAFPLGEINKNGWGIPFSEADNAISSLKGSVLRICPRDAPHECDFSEDPNAEIGRVVDAWREGPEIKARASVTDSVAERKIQDGTWENTWSVYSLADSINDSWASGVHARSLTLVQTPAWEQATWNIAAAEDGKVAVRNIHQFKIIASGDHVTDNKDNPKGGGDPSPDEKLAELEKDKAVKEKEIEDLKATKAELETKVENLEKVVASYEKDKATSVPLEQVQELVANKADEIATAKITAYKEEQRRASAMDSFTAARKDLNLETIPENFQHLTASDIEKLAEDLGSIKLGASVESISYPSSTGAGTVGRWDSTKKEWVVG</sequence>